<feature type="compositionally biased region" description="Basic and acidic residues" evidence="1">
    <location>
        <begin position="109"/>
        <end position="119"/>
    </location>
</feature>
<gene>
    <name evidence="2" type="ORF">BDDG_12120</name>
</gene>
<feature type="region of interest" description="Disordered" evidence="1">
    <location>
        <begin position="1"/>
        <end position="204"/>
    </location>
</feature>
<feature type="compositionally biased region" description="Basic and acidic residues" evidence="1">
    <location>
        <begin position="86"/>
        <end position="95"/>
    </location>
</feature>
<feature type="compositionally biased region" description="Polar residues" evidence="1">
    <location>
        <begin position="13"/>
        <end position="26"/>
    </location>
</feature>
<sequence>MSEHRAASDPQKADSNVVNSMVLSRDQSPRPADLPYRPAMSPGGGLHPDGAPVPHKTGETKQRNTQDHQISPSPAMIPIEFVDYESASKKADQKRFKGSIASRNYRLRKKEEMRKKVEVSKSAPDSEASLQPPRTSPIPPSPYYCDAPVSEIGENKQQSLQGKRSTIHALVDSSPSREKAPRMEEPSSIAVYHSPPSPAAMTSDPDLGLALVAVEYEKEKRRHLNKSSSRETKAEMKWSLKGEDGALTYKSGSESSLQRHQNDSDSEPTMPPTPPNSPSSETEMRELKRYAAGLDHIGVGATFIKCRSNSLRS</sequence>
<feature type="compositionally biased region" description="Polar residues" evidence="1">
    <location>
        <begin position="155"/>
        <end position="164"/>
    </location>
</feature>
<proteinExistence type="predicted"/>
<feature type="compositionally biased region" description="Basic and acidic residues" evidence="1">
    <location>
        <begin position="175"/>
        <end position="185"/>
    </location>
</feature>
<organism evidence="2">
    <name type="scientific">Ajellomyces dermatitidis (strain ATCC 18188 / CBS 674.68)</name>
    <name type="common">Blastomyces dermatitidis</name>
    <dbReference type="NCBI Taxonomy" id="653446"/>
    <lineage>
        <taxon>Eukaryota</taxon>
        <taxon>Fungi</taxon>
        <taxon>Dikarya</taxon>
        <taxon>Ascomycota</taxon>
        <taxon>Pezizomycotina</taxon>
        <taxon>Eurotiomycetes</taxon>
        <taxon>Eurotiomycetidae</taxon>
        <taxon>Onygenales</taxon>
        <taxon>Ajellomycetaceae</taxon>
        <taxon>Blastomyces</taxon>
    </lineage>
</organism>
<dbReference type="EMBL" id="GG749424">
    <property type="protein sequence ID" value="KMW67438.1"/>
    <property type="molecule type" value="Genomic_DNA"/>
</dbReference>
<feature type="compositionally biased region" description="Basic and acidic residues" evidence="1">
    <location>
        <begin position="56"/>
        <end position="66"/>
    </location>
</feature>
<evidence type="ECO:0000313" key="2">
    <source>
        <dbReference type="EMBL" id="KMW67438.1"/>
    </source>
</evidence>
<name>A0A0J9EM84_AJEDA</name>
<dbReference type="Proteomes" id="UP000007802">
    <property type="component" value="Unassembled WGS sequence"/>
</dbReference>
<evidence type="ECO:0008006" key="3">
    <source>
        <dbReference type="Google" id="ProtNLM"/>
    </source>
</evidence>
<evidence type="ECO:0000256" key="1">
    <source>
        <dbReference type="SAM" id="MobiDB-lite"/>
    </source>
</evidence>
<feature type="compositionally biased region" description="Basic and acidic residues" evidence="1">
    <location>
        <begin position="228"/>
        <end position="244"/>
    </location>
</feature>
<feature type="compositionally biased region" description="Polar residues" evidence="1">
    <location>
        <begin position="250"/>
        <end position="259"/>
    </location>
</feature>
<feature type="region of interest" description="Disordered" evidence="1">
    <location>
        <begin position="219"/>
        <end position="286"/>
    </location>
</feature>
<accession>A0A0J9EM84</accession>
<reference evidence="2" key="1">
    <citation type="submission" date="2010-03" db="EMBL/GenBank/DDBJ databases">
        <title>Annotation of Blastomyces dermatitidis strain ATCC 18188.</title>
        <authorList>
            <consortium name="The Broad Institute Genome Sequencing Platform"/>
            <consortium name="Broad Institute Genome Sequencing Center for Infectious Disease."/>
            <person name="Cuomo C."/>
            <person name="Klein B."/>
            <person name="Sullivan T."/>
            <person name="Heitman J."/>
            <person name="Young S."/>
            <person name="Zeng Q."/>
            <person name="Gargeya S."/>
            <person name="Alvarado L."/>
            <person name="Berlin A.M."/>
            <person name="Chapman S.B."/>
            <person name="Chen Z."/>
            <person name="Freedman E."/>
            <person name="Gellesch M."/>
            <person name="Goldberg J."/>
            <person name="Griggs A."/>
            <person name="Gujja S."/>
            <person name="Heilman E."/>
            <person name="Heiman D."/>
            <person name="Howarth C."/>
            <person name="Mehta T."/>
            <person name="Neiman D."/>
            <person name="Pearson M."/>
            <person name="Roberts A."/>
            <person name="Saif S."/>
            <person name="Shea T."/>
            <person name="Shenoy N."/>
            <person name="Sisk P."/>
            <person name="Stolte C."/>
            <person name="Sykes S."/>
            <person name="White J."/>
            <person name="Yandava C."/>
            <person name="Haas B."/>
            <person name="Nusbaum C."/>
            <person name="Birren B."/>
        </authorList>
    </citation>
    <scope>NUCLEOTIDE SEQUENCE</scope>
    <source>
        <strain evidence="2">ATCC 18188</strain>
    </source>
</reference>
<protein>
    <recommendedName>
        <fullName evidence="3">BZIP domain-containing protein</fullName>
    </recommendedName>
</protein>
<dbReference type="AlphaFoldDB" id="A0A0J9EM84"/>